<evidence type="ECO:0000256" key="4">
    <source>
        <dbReference type="ARBA" id="ARBA00023242"/>
    </source>
</evidence>
<comment type="subcellular location">
    <subcellularLocation>
        <location evidence="1">Nucleus</location>
    </subcellularLocation>
</comment>
<dbReference type="GO" id="GO:0005737">
    <property type="term" value="C:cytoplasm"/>
    <property type="evidence" value="ECO:0007669"/>
    <property type="project" value="TreeGrafter"/>
</dbReference>
<keyword evidence="4" id="KW-0539">Nucleus</keyword>
<evidence type="ECO:0000256" key="3">
    <source>
        <dbReference type="ARBA" id="ARBA00022553"/>
    </source>
</evidence>
<feature type="region of interest" description="Disordered" evidence="5">
    <location>
        <begin position="1"/>
        <end position="36"/>
    </location>
</feature>
<sequence>MDKNMRLQISDEERTFKNKEQYQKNKEKNSVKKKRKCEETKNLRIDIMENSLLEAIKSGNMGCHSELTIIPISQSSKSNSQYAVSSTSPQSTVSLSLVPNTSSGKSKNKHSLPSNTQGGAPRKRGKSSMPQLNHMVNDMNNYNPLLDLTMNRKHHNYPNYNAQYEQQWPFNLPFNYPELLMNFSQVNKRKSYAYEQPKEKTAVNYNKENTQNKTKHYKHEHMPPPSTTADRISGQLENVEKTFDIDSLSSEDGWAKYRELLTVIEEMSGSIRPIYTGCKNSTERLKKSIHKAKALVSECLKEVEKVSRQL</sequence>
<dbReference type="GO" id="GO:0005634">
    <property type="term" value="C:nucleus"/>
    <property type="evidence" value="ECO:0007669"/>
    <property type="project" value="UniProtKB-SubCell"/>
</dbReference>
<evidence type="ECO:0000256" key="2">
    <source>
        <dbReference type="ARBA" id="ARBA00008485"/>
    </source>
</evidence>
<dbReference type="OrthoDB" id="9628807at2759"/>
<dbReference type="EMBL" id="GFXV01000205">
    <property type="protein sequence ID" value="MBW12010.1"/>
    <property type="molecule type" value="Transcribed_RNA"/>
</dbReference>
<dbReference type="GO" id="GO:0016301">
    <property type="term" value="F:kinase activity"/>
    <property type="evidence" value="ECO:0007669"/>
    <property type="project" value="UniProtKB-KW"/>
</dbReference>
<comment type="similarity">
    <text evidence="2">Belongs to the CDK2AP family.</text>
</comment>
<feature type="compositionally biased region" description="Polar residues" evidence="5">
    <location>
        <begin position="100"/>
        <end position="118"/>
    </location>
</feature>
<keyword evidence="6" id="KW-0808">Transferase</keyword>
<dbReference type="InterPro" id="IPR017266">
    <property type="entry name" value="DOC_1/2"/>
</dbReference>
<proteinExistence type="inferred from homology"/>
<dbReference type="PANTHER" id="PTHR22607">
    <property type="entry name" value="DELETED IN ORAL CANCER 1/CDK2-ASSOCIATED PROTEIN 1"/>
    <property type="match status" value="1"/>
</dbReference>
<keyword evidence="3" id="KW-0597">Phosphoprotein</keyword>
<evidence type="ECO:0000256" key="5">
    <source>
        <dbReference type="SAM" id="MobiDB-lite"/>
    </source>
</evidence>
<dbReference type="AlphaFoldDB" id="A0A2H8TD48"/>
<dbReference type="PANTHER" id="PTHR22607:SF3">
    <property type="entry name" value="CDK2-ASSOCIATED PROTEIN 1, ISOFORM B"/>
    <property type="match status" value="1"/>
</dbReference>
<protein>
    <submittedName>
        <fullName evidence="6">Cyclin-dependent kinase 2-associated protein 2</fullName>
    </submittedName>
</protein>
<evidence type="ECO:0000256" key="1">
    <source>
        <dbReference type="ARBA" id="ARBA00004123"/>
    </source>
</evidence>
<dbReference type="Gene3D" id="6.10.140.1300">
    <property type="match status" value="1"/>
</dbReference>
<keyword evidence="6" id="KW-0418">Kinase</keyword>
<organism evidence="6">
    <name type="scientific">Melanaphis sacchari</name>
    <dbReference type="NCBI Taxonomy" id="742174"/>
    <lineage>
        <taxon>Eukaryota</taxon>
        <taxon>Metazoa</taxon>
        <taxon>Ecdysozoa</taxon>
        <taxon>Arthropoda</taxon>
        <taxon>Hexapoda</taxon>
        <taxon>Insecta</taxon>
        <taxon>Pterygota</taxon>
        <taxon>Neoptera</taxon>
        <taxon>Paraneoptera</taxon>
        <taxon>Hemiptera</taxon>
        <taxon>Sternorrhyncha</taxon>
        <taxon>Aphidomorpha</taxon>
        <taxon>Aphidoidea</taxon>
        <taxon>Aphididae</taxon>
        <taxon>Aphidini</taxon>
        <taxon>Melanaphis</taxon>
    </lineage>
</organism>
<accession>A0A2H8TD48</accession>
<gene>
    <name evidence="6" type="primary">Cdk2ap2_0</name>
</gene>
<reference evidence="6" key="1">
    <citation type="submission" date="2017-10" db="EMBL/GenBank/DDBJ databases">
        <title>Transcriptome Assembly of Sugarcane Aphid Adults.</title>
        <authorList>
            <person name="Scully E.D."/>
            <person name="Palmer N.A."/>
            <person name="Geib S.M."/>
            <person name="Sarath G."/>
            <person name="Sattler S.E."/>
        </authorList>
    </citation>
    <scope>NUCLEOTIDE SEQUENCE</scope>
    <source>
        <tissue evidence="6">Whole body</tissue>
    </source>
</reference>
<feature type="compositionally biased region" description="Low complexity" evidence="5">
    <location>
        <begin position="85"/>
        <end position="99"/>
    </location>
</feature>
<feature type="region of interest" description="Disordered" evidence="5">
    <location>
        <begin position="80"/>
        <end position="134"/>
    </location>
</feature>
<evidence type="ECO:0000313" key="6">
    <source>
        <dbReference type="EMBL" id="MBW12010.1"/>
    </source>
</evidence>
<name>A0A2H8TD48_9HEMI</name>
<dbReference type="Pfam" id="PF09806">
    <property type="entry name" value="CDK2AP"/>
    <property type="match status" value="1"/>
</dbReference>